<proteinExistence type="predicted"/>
<protein>
    <submittedName>
        <fullName evidence="5">Uncharacterized protein YgiV</fullName>
    </submittedName>
</protein>
<keyword evidence="1" id="KW-0805">Transcription regulation</keyword>
<evidence type="ECO:0000259" key="4">
    <source>
        <dbReference type="PROSITE" id="PS01124"/>
    </source>
</evidence>
<keyword evidence="2" id="KW-0238">DNA-binding</keyword>
<dbReference type="PATRIC" id="fig|913242.3.peg.1587"/>
<dbReference type="InterPro" id="IPR009057">
    <property type="entry name" value="Homeodomain-like_sf"/>
</dbReference>
<keyword evidence="3" id="KW-0804">Transcription</keyword>
<dbReference type="SMART" id="SM00871">
    <property type="entry name" value="AraC_E_bind"/>
    <property type="match status" value="1"/>
</dbReference>
<dbReference type="Pfam" id="PF12833">
    <property type="entry name" value="HTH_18"/>
    <property type="match status" value="1"/>
</dbReference>
<accession>G5Q1P6</accession>
<sequence length="302" mass="34990">MNDLISAAYSERLRRVCDHIERHLDEPLSIEALSRMAHSSPFHFHRQFTTWSGLPLYRYIQWLRLRRASWRLAFNPQDKVIDIALDAGFQNPESFTRAFKTAFGQSPRRFRQSPDWLAWHQRVPKLALQEQHVMDVKIVEFPPTRVAMLTHLGHPDKVNASAAKPAKFIAWRRDSAAKFIAWRRETGQSPIASSQTFGIAWHDPQTTPPDQFRFDICGSVHQPIAENDVGVVNSEIPGGRCAVVRHQGSLDSLPESVWYLFREWLPASGETLRDFPVFFQYLNFVYEVAEHELLTDIYLPLR</sequence>
<dbReference type="PRINTS" id="PR00032">
    <property type="entry name" value="HTHARAC"/>
</dbReference>
<dbReference type="GO" id="GO:0043565">
    <property type="term" value="F:sequence-specific DNA binding"/>
    <property type="evidence" value="ECO:0007669"/>
    <property type="project" value="InterPro"/>
</dbReference>
<evidence type="ECO:0000313" key="5">
    <source>
        <dbReference type="EMBL" id="EHC80183.1"/>
    </source>
</evidence>
<dbReference type="Pfam" id="PF06445">
    <property type="entry name" value="GyrI-like"/>
    <property type="match status" value="1"/>
</dbReference>
<dbReference type="InterPro" id="IPR018062">
    <property type="entry name" value="HTH_AraC-typ_CS"/>
</dbReference>
<dbReference type="InterPro" id="IPR018060">
    <property type="entry name" value="HTH_AraC"/>
</dbReference>
<dbReference type="SUPFAM" id="SSF46689">
    <property type="entry name" value="Homeodomain-like"/>
    <property type="match status" value="2"/>
</dbReference>
<dbReference type="GO" id="GO:0003700">
    <property type="term" value="F:DNA-binding transcription factor activity"/>
    <property type="evidence" value="ECO:0007669"/>
    <property type="project" value="InterPro"/>
</dbReference>
<dbReference type="PROSITE" id="PS00041">
    <property type="entry name" value="HTH_ARAC_FAMILY_1"/>
    <property type="match status" value="1"/>
</dbReference>
<dbReference type="InterPro" id="IPR029442">
    <property type="entry name" value="GyrI-like"/>
</dbReference>
<dbReference type="Proteomes" id="UP000003221">
    <property type="component" value="Unassembled WGS sequence"/>
</dbReference>
<evidence type="ECO:0000313" key="6">
    <source>
        <dbReference type="Proteomes" id="UP000003221"/>
    </source>
</evidence>
<dbReference type="PANTHER" id="PTHR40055">
    <property type="entry name" value="TRANSCRIPTIONAL REGULATOR YGIV-RELATED"/>
    <property type="match status" value="1"/>
</dbReference>
<dbReference type="EMBL" id="AFCS01000440">
    <property type="protein sequence ID" value="EHC80183.1"/>
    <property type="molecule type" value="Genomic_DNA"/>
</dbReference>
<organism evidence="5 6">
    <name type="scientific">Salmonella enterica subsp. enterica serovar Montevideo str. S5-403</name>
    <dbReference type="NCBI Taxonomy" id="913242"/>
    <lineage>
        <taxon>Bacteria</taxon>
        <taxon>Pseudomonadati</taxon>
        <taxon>Pseudomonadota</taxon>
        <taxon>Gammaproteobacteria</taxon>
        <taxon>Enterobacterales</taxon>
        <taxon>Enterobacteriaceae</taxon>
        <taxon>Salmonella</taxon>
    </lineage>
</organism>
<evidence type="ECO:0000256" key="1">
    <source>
        <dbReference type="ARBA" id="ARBA00023015"/>
    </source>
</evidence>
<dbReference type="SMART" id="SM00342">
    <property type="entry name" value="HTH_ARAC"/>
    <property type="match status" value="1"/>
</dbReference>
<dbReference type="InterPro" id="IPR010499">
    <property type="entry name" value="AraC_E-bd"/>
</dbReference>
<dbReference type="InterPro" id="IPR020449">
    <property type="entry name" value="Tscrpt_reg_AraC-type_HTH"/>
</dbReference>
<dbReference type="InterPro" id="IPR011256">
    <property type="entry name" value="Reg_factor_effector_dom_sf"/>
</dbReference>
<dbReference type="PANTHER" id="PTHR40055:SF1">
    <property type="entry name" value="TRANSCRIPTIONAL REGULATOR YGIV-RELATED"/>
    <property type="match status" value="1"/>
</dbReference>
<dbReference type="AlphaFoldDB" id="G5Q1P6"/>
<dbReference type="Gene3D" id="3.20.80.10">
    <property type="entry name" value="Regulatory factor, effector binding domain"/>
    <property type="match status" value="1"/>
</dbReference>
<comment type="caution">
    <text evidence="5">The sequence shown here is derived from an EMBL/GenBank/DDBJ whole genome shotgun (WGS) entry which is preliminary data.</text>
</comment>
<name>G5Q1P6_SALMO</name>
<dbReference type="PROSITE" id="PS01124">
    <property type="entry name" value="HTH_ARAC_FAMILY_2"/>
    <property type="match status" value="1"/>
</dbReference>
<dbReference type="Gene3D" id="1.10.10.60">
    <property type="entry name" value="Homeodomain-like"/>
    <property type="match status" value="2"/>
</dbReference>
<dbReference type="InterPro" id="IPR050908">
    <property type="entry name" value="SmbC-like"/>
</dbReference>
<reference evidence="5 6" key="1">
    <citation type="journal article" date="2011" name="BMC Genomics">
        <title>Genome sequencing reveals diversification of virulence factor content and possible host adaptation in distinct subpopulations of Salmonella enterica.</title>
        <authorList>
            <person name="den Bakker H.C."/>
            <person name="Moreno Switt A.I."/>
            <person name="Govoni G."/>
            <person name="Cummings C.A."/>
            <person name="Ranieri M.L."/>
            <person name="Degoricija L."/>
            <person name="Hoelzer K."/>
            <person name="Rodriguez-Rivera L.D."/>
            <person name="Brown S."/>
            <person name="Bolchacova E."/>
            <person name="Furtado M.R."/>
            <person name="Wiedmann M."/>
        </authorList>
    </citation>
    <scope>NUCLEOTIDE SEQUENCE [LARGE SCALE GENOMIC DNA]</scope>
    <source>
        <strain evidence="5 6">S5-403</strain>
    </source>
</reference>
<evidence type="ECO:0000256" key="2">
    <source>
        <dbReference type="ARBA" id="ARBA00023125"/>
    </source>
</evidence>
<evidence type="ECO:0000256" key="3">
    <source>
        <dbReference type="ARBA" id="ARBA00023163"/>
    </source>
</evidence>
<dbReference type="SUPFAM" id="SSF55136">
    <property type="entry name" value="Probable bacterial effector-binding domain"/>
    <property type="match status" value="1"/>
</dbReference>
<feature type="domain" description="HTH araC/xylS-type" evidence="4">
    <location>
        <begin position="14"/>
        <end position="113"/>
    </location>
</feature>
<gene>
    <name evidence="5" type="ORF">LTSEMON_1785</name>
</gene>